<protein>
    <submittedName>
        <fullName evidence="2">Uncharacterized protein</fullName>
    </submittedName>
</protein>
<accession>A0A0K2V722</accession>
<organism evidence="2">
    <name type="scientific">Lepeophtheirus salmonis</name>
    <name type="common">Salmon louse</name>
    <name type="synonym">Caligus salmonis</name>
    <dbReference type="NCBI Taxonomy" id="72036"/>
    <lineage>
        <taxon>Eukaryota</taxon>
        <taxon>Metazoa</taxon>
        <taxon>Ecdysozoa</taxon>
        <taxon>Arthropoda</taxon>
        <taxon>Crustacea</taxon>
        <taxon>Multicrustacea</taxon>
        <taxon>Hexanauplia</taxon>
        <taxon>Copepoda</taxon>
        <taxon>Siphonostomatoida</taxon>
        <taxon>Caligidae</taxon>
        <taxon>Lepeophtheirus</taxon>
    </lineage>
</organism>
<feature type="transmembrane region" description="Helical" evidence="1">
    <location>
        <begin position="33"/>
        <end position="53"/>
    </location>
</feature>
<keyword evidence="1" id="KW-1133">Transmembrane helix</keyword>
<evidence type="ECO:0000256" key="1">
    <source>
        <dbReference type="SAM" id="Phobius"/>
    </source>
</evidence>
<keyword evidence="1" id="KW-0472">Membrane</keyword>
<dbReference type="EMBL" id="HACA01028581">
    <property type="protein sequence ID" value="CDW45942.1"/>
    <property type="molecule type" value="Transcribed_RNA"/>
</dbReference>
<proteinExistence type="predicted"/>
<reference evidence="2" key="1">
    <citation type="submission" date="2014-05" db="EMBL/GenBank/DDBJ databases">
        <authorList>
            <person name="Chronopoulou M."/>
        </authorList>
    </citation>
    <scope>NUCLEOTIDE SEQUENCE</scope>
    <source>
        <tissue evidence="2">Whole organism</tissue>
    </source>
</reference>
<dbReference type="AlphaFoldDB" id="A0A0K2V722"/>
<name>A0A0K2V722_LEPSM</name>
<sequence>MEFEVIVRRVQRFRESKRSCKSSNYIVPDSRRMLHFLFYLFSLSNLFLILLYIDCR</sequence>
<keyword evidence="1" id="KW-0812">Transmembrane</keyword>
<evidence type="ECO:0000313" key="2">
    <source>
        <dbReference type="EMBL" id="CDW45942.1"/>
    </source>
</evidence>